<evidence type="ECO:0000313" key="2">
    <source>
        <dbReference type="EMBL" id="KGM49772.1"/>
    </source>
</evidence>
<proteinExistence type="predicted"/>
<evidence type="ECO:0000313" key="3">
    <source>
        <dbReference type="Proteomes" id="UP000030004"/>
    </source>
</evidence>
<reference evidence="2 3" key="1">
    <citation type="journal article" date="2015" name="Antonie Van Leeuwenhoek">
        <title>Pseudooceanicola atlanticus gen. nov. sp. nov., isolated from surface seawater of the Atlantic Ocean and reclassification of Oceanicola batsensis, Oceanicola marinus, Oceanicola nitratireducens, Oceanicola nanhaiensis, Oceanicola antarcticus and Oceanicola flagellatus, as Pseudooceanicola batsensis comb. nov., Pseudooceanicola marinus comb. nov., Pseudooceanicola nitratireducens comb. nov., Pseudooceanicola nanhaiensis comb. nov., Pseudooceanicola antarcticus comb. nov., and Pseudooceanicola flagellatus comb. nov.</title>
        <authorList>
            <person name="Lai Q."/>
            <person name="Li G."/>
            <person name="Liu X."/>
            <person name="Du Y."/>
            <person name="Sun F."/>
            <person name="Shao Z."/>
        </authorList>
    </citation>
    <scope>NUCLEOTIDE SEQUENCE [LARGE SCALE GENOMIC DNA]</scope>
    <source>
        <strain evidence="2 3">22II-s11g</strain>
    </source>
</reference>
<gene>
    <name evidence="2" type="ORF">ATO9_07100</name>
</gene>
<name>A0A0A0EKT1_9RHOB</name>
<accession>A0A0A0EKT1</accession>
<dbReference type="AlphaFoldDB" id="A0A0A0EKT1"/>
<feature type="transmembrane region" description="Helical" evidence="1">
    <location>
        <begin position="32"/>
        <end position="56"/>
    </location>
</feature>
<dbReference type="EMBL" id="AQQX01000002">
    <property type="protein sequence ID" value="KGM49772.1"/>
    <property type="molecule type" value="Genomic_DNA"/>
</dbReference>
<evidence type="ECO:0000256" key="1">
    <source>
        <dbReference type="SAM" id="Phobius"/>
    </source>
</evidence>
<dbReference type="Proteomes" id="UP000030004">
    <property type="component" value="Unassembled WGS sequence"/>
</dbReference>
<dbReference type="STRING" id="1461694.ATO9_07100"/>
<keyword evidence="1" id="KW-0472">Membrane</keyword>
<protein>
    <submittedName>
        <fullName evidence="2">Uncharacterized protein</fullName>
    </submittedName>
</protein>
<keyword evidence="3" id="KW-1185">Reference proteome</keyword>
<keyword evidence="1" id="KW-0812">Transmembrane</keyword>
<keyword evidence="1" id="KW-1133">Transmembrane helix</keyword>
<organism evidence="2 3">
    <name type="scientific">Pseudooceanicola atlanticus</name>
    <dbReference type="NCBI Taxonomy" id="1461694"/>
    <lineage>
        <taxon>Bacteria</taxon>
        <taxon>Pseudomonadati</taxon>
        <taxon>Pseudomonadota</taxon>
        <taxon>Alphaproteobacteria</taxon>
        <taxon>Rhodobacterales</taxon>
        <taxon>Paracoccaceae</taxon>
        <taxon>Pseudooceanicola</taxon>
    </lineage>
</organism>
<comment type="caution">
    <text evidence="2">The sequence shown here is derived from an EMBL/GenBank/DDBJ whole genome shotgun (WGS) entry which is preliminary data.</text>
</comment>
<sequence>MLLTIAPKSIFGLSAFLDLSTAVDVNWANDSIFSALVFIFVLGISSFVLFSLVLVTDPLPLEGHDRQN</sequence>